<dbReference type="SUPFAM" id="SSF46785">
    <property type="entry name" value="Winged helix' DNA-binding domain"/>
    <property type="match status" value="1"/>
</dbReference>
<dbReference type="InterPro" id="IPR036388">
    <property type="entry name" value="WH-like_DNA-bd_sf"/>
</dbReference>
<protein>
    <submittedName>
        <fullName evidence="2">MarR family transcriptional regulator</fullName>
    </submittedName>
</protein>
<dbReference type="EMBL" id="PRKW01000004">
    <property type="protein sequence ID" value="PPB49017.1"/>
    <property type="molecule type" value="Genomic_DNA"/>
</dbReference>
<dbReference type="PANTHER" id="PTHR33164">
    <property type="entry name" value="TRANSCRIPTIONAL REGULATOR, MARR FAMILY"/>
    <property type="match status" value="1"/>
</dbReference>
<dbReference type="InterPro" id="IPR036390">
    <property type="entry name" value="WH_DNA-bd_sf"/>
</dbReference>
<proteinExistence type="predicted"/>
<evidence type="ECO:0000313" key="2">
    <source>
        <dbReference type="EMBL" id="PPB49017.1"/>
    </source>
</evidence>
<organism evidence="2 3">
    <name type="scientific">Arthrobacter pityocampae</name>
    <dbReference type="NCBI Taxonomy" id="547334"/>
    <lineage>
        <taxon>Bacteria</taxon>
        <taxon>Bacillati</taxon>
        <taxon>Actinomycetota</taxon>
        <taxon>Actinomycetes</taxon>
        <taxon>Micrococcales</taxon>
        <taxon>Micrococcaceae</taxon>
        <taxon>Arthrobacter</taxon>
    </lineage>
</organism>
<dbReference type="AlphaFoldDB" id="A0A2S5IWW1"/>
<keyword evidence="3" id="KW-1185">Reference proteome</keyword>
<name>A0A2S5IWW1_9MICC</name>
<dbReference type="PANTHER" id="PTHR33164:SF57">
    <property type="entry name" value="MARR-FAMILY TRANSCRIPTIONAL REGULATOR"/>
    <property type="match status" value="1"/>
</dbReference>
<dbReference type="InterPro" id="IPR000835">
    <property type="entry name" value="HTH_MarR-typ"/>
</dbReference>
<evidence type="ECO:0000259" key="1">
    <source>
        <dbReference type="SMART" id="SM00347"/>
    </source>
</evidence>
<accession>A0A2S5IWW1</accession>
<dbReference type="SMART" id="SM00347">
    <property type="entry name" value="HTH_MARR"/>
    <property type="match status" value="1"/>
</dbReference>
<gene>
    <name evidence="2" type="ORF">C4K88_09850</name>
</gene>
<dbReference type="OrthoDB" id="9154853at2"/>
<dbReference type="GO" id="GO:0006950">
    <property type="term" value="P:response to stress"/>
    <property type="evidence" value="ECO:0007669"/>
    <property type="project" value="TreeGrafter"/>
</dbReference>
<dbReference type="Pfam" id="PF12802">
    <property type="entry name" value="MarR_2"/>
    <property type="match status" value="1"/>
</dbReference>
<feature type="domain" description="HTH marR-type" evidence="1">
    <location>
        <begin position="70"/>
        <end position="163"/>
    </location>
</feature>
<dbReference type="InterPro" id="IPR039422">
    <property type="entry name" value="MarR/SlyA-like"/>
</dbReference>
<dbReference type="Gene3D" id="1.10.10.10">
    <property type="entry name" value="Winged helix-like DNA-binding domain superfamily/Winged helix DNA-binding domain"/>
    <property type="match status" value="1"/>
</dbReference>
<sequence length="186" mass="19899">MLRFPGQNRSSPAYDAAMEPLSDAADGPVPVGRRGGRLAALDAVEDTAASMCRSEQRVCRALACGIDPAMEPVAYSVLCAVRLVGSCRVTDLAVTLGMRTSAVSGHVASLQRLGLVERGPALDDERSRPVRLTPEGLRRLDEARARRRRGFRRQLAGWSRADVVDLAELLTRFNAAYPGGSDGPPG</sequence>
<evidence type="ECO:0000313" key="3">
    <source>
        <dbReference type="Proteomes" id="UP000239297"/>
    </source>
</evidence>
<dbReference type="GO" id="GO:0003700">
    <property type="term" value="F:DNA-binding transcription factor activity"/>
    <property type="evidence" value="ECO:0007669"/>
    <property type="project" value="InterPro"/>
</dbReference>
<comment type="caution">
    <text evidence="2">The sequence shown here is derived from an EMBL/GenBank/DDBJ whole genome shotgun (WGS) entry which is preliminary data.</text>
</comment>
<dbReference type="Proteomes" id="UP000239297">
    <property type="component" value="Unassembled WGS sequence"/>
</dbReference>
<reference evidence="2 3" key="1">
    <citation type="journal article" date="2014" name="Int. J. Syst. Evol. Microbiol.">
        <title>Arthrobacter pityocampae sp. nov., isolated from Thaumetopoea pityocampa (Lep., Thaumetopoeidae).</title>
        <authorList>
            <person name="Ince I.A."/>
            <person name="Demirbag Z."/>
            <person name="Kati H."/>
        </authorList>
    </citation>
    <scope>NUCLEOTIDE SEQUENCE [LARGE SCALE GENOMIC DNA]</scope>
    <source>
        <strain evidence="2 3">Tp2</strain>
    </source>
</reference>